<reference evidence="3 4" key="1">
    <citation type="submission" date="2018-09" db="EMBL/GenBank/DDBJ databases">
        <title>YIM PH 21725 draft genome.</title>
        <authorList>
            <person name="Miao C."/>
        </authorList>
    </citation>
    <scope>NUCLEOTIDE SEQUENCE [LARGE SCALE GENOMIC DNA]</scope>
    <source>
        <strain evidence="4">YIM PH21725</strain>
    </source>
</reference>
<dbReference type="InterPro" id="IPR046259">
    <property type="entry name" value="DUF6292"/>
</dbReference>
<sequence>MTTILAAEQPHHTARLSHPATYPAGAEDPGGPVDRECAVIPMPFVEHADGRGGDNEVPPELAEHGLRRYTARIAAAVGAGAEAAWCEWADAPSAYIALDQRLPNHPDRDAALIWTAERGWAVAMETGCGEDLLITASLSGDVLAAPETVATWLRAVLTGTSSDARRDPSAAVSTDVIRRLADWAGREPSLDGS</sequence>
<proteinExistence type="predicted"/>
<gene>
    <name evidence="3" type="ORF">D5S19_14000</name>
</gene>
<keyword evidence="4" id="KW-1185">Reference proteome</keyword>
<dbReference type="EMBL" id="QZFV01000078">
    <property type="protein sequence ID" value="RJQ85490.1"/>
    <property type="molecule type" value="Genomic_DNA"/>
</dbReference>
<feature type="domain" description="DUF6292" evidence="2">
    <location>
        <begin position="69"/>
        <end position="154"/>
    </location>
</feature>
<dbReference type="Pfam" id="PF19809">
    <property type="entry name" value="DUF6292"/>
    <property type="match status" value="1"/>
</dbReference>
<evidence type="ECO:0000313" key="3">
    <source>
        <dbReference type="EMBL" id="RJQ85490.1"/>
    </source>
</evidence>
<feature type="region of interest" description="Disordered" evidence="1">
    <location>
        <begin position="1"/>
        <end position="32"/>
    </location>
</feature>
<accession>A0A419I4S8</accession>
<protein>
    <recommendedName>
        <fullName evidence="2">DUF6292 domain-containing protein</fullName>
    </recommendedName>
</protein>
<dbReference type="AlphaFoldDB" id="A0A419I4S8"/>
<dbReference type="Proteomes" id="UP000285112">
    <property type="component" value="Unassembled WGS sequence"/>
</dbReference>
<comment type="caution">
    <text evidence="3">The sequence shown here is derived from an EMBL/GenBank/DDBJ whole genome shotgun (WGS) entry which is preliminary data.</text>
</comment>
<organism evidence="3 4">
    <name type="scientific">Amycolatopsis panacis</name>
    <dbReference type="NCBI Taxonomy" id="2340917"/>
    <lineage>
        <taxon>Bacteria</taxon>
        <taxon>Bacillati</taxon>
        <taxon>Actinomycetota</taxon>
        <taxon>Actinomycetes</taxon>
        <taxon>Pseudonocardiales</taxon>
        <taxon>Pseudonocardiaceae</taxon>
        <taxon>Amycolatopsis</taxon>
    </lineage>
</organism>
<name>A0A419I4S8_9PSEU</name>
<evidence type="ECO:0000259" key="2">
    <source>
        <dbReference type="Pfam" id="PF19809"/>
    </source>
</evidence>
<evidence type="ECO:0000313" key="4">
    <source>
        <dbReference type="Proteomes" id="UP000285112"/>
    </source>
</evidence>
<evidence type="ECO:0000256" key="1">
    <source>
        <dbReference type="SAM" id="MobiDB-lite"/>
    </source>
</evidence>